<evidence type="ECO:0000259" key="1">
    <source>
        <dbReference type="Pfam" id="PF03235"/>
    </source>
</evidence>
<dbReference type="Pfam" id="PF03235">
    <property type="entry name" value="GmrSD_N"/>
    <property type="match status" value="1"/>
</dbReference>
<dbReference type="AlphaFoldDB" id="A0A174LDJ2"/>
<accession>A0A174LDJ2</accession>
<name>A0A174LDJ2_BACT4</name>
<proteinExistence type="predicted"/>
<feature type="domain" description="GmrSD restriction endonucleases N-terminal" evidence="1">
    <location>
        <begin position="16"/>
        <end position="230"/>
    </location>
</feature>
<organism evidence="2 3">
    <name type="scientific">Bacteroides thetaiotaomicron</name>
    <dbReference type="NCBI Taxonomy" id="818"/>
    <lineage>
        <taxon>Bacteria</taxon>
        <taxon>Pseudomonadati</taxon>
        <taxon>Bacteroidota</taxon>
        <taxon>Bacteroidia</taxon>
        <taxon>Bacteroidales</taxon>
        <taxon>Bacteroidaceae</taxon>
        <taxon>Bacteroides</taxon>
    </lineage>
</organism>
<dbReference type="Proteomes" id="UP000095576">
    <property type="component" value="Unassembled WGS sequence"/>
</dbReference>
<protein>
    <submittedName>
        <fullName evidence="2">Protein of uncharacterized function DUF262</fullName>
    </submittedName>
</protein>
<dbReference type="EMBL" id="CZAP01000003">
    <property type="protein sequence ID" value="CUP20587.1"/>
    <property type="molecule type" value="Genomic_DNA"/>
</dbReference>
<dbReference type="RefSeq" id="WP_055299186.1">
    <property type="nucleotide sequence ID" value="NZ_CZAP01000003.1"/>
</dbReference>
<evidence type="ECO:0000313" key="2">
    <source>
        <dbReference type="EMBL" id="CUP20587.1"/>
    </source>
</evidence>
<reference evidence="2 3" key="1">
    <citation type="submission" date="2015-09" db="EMBL/GenBank/DDBJ databases">
        <authorList>
            <consortium name="Pathogen Informatics"/>
        </authorList>
    </citation>
    <scope>NUCLEOTIDE SEQUENCE [LARGE SCALE GENOMIC DNA]</scope>
    <source>
        <strain evidence="2 3">2789STDY5834899</strain>
    </source>
</reference>
<gene>
    <name evidence="2" type="ORF">ERS852511_01464</name>
</gene>
<dbReference type="InterPro" id="IPR004919">
    <property type="entry name" value="GmrSD_N"/>
</dbReference>
<evidence type="ECO:0000313" key="3">
    <source>
        <dbReference type="Proteomes" id="UP000095576"/>
    </source>
</evidence>
<sequence length="772" mass="91360">MTKNKEQHSTTFWYFLQNYLIEIPIIQRDYAQGRENVKDLRNEFVNSLINSLQTGKTQQLDFIYGDIFYDNKQVGIHPLDGQQRLTTLWLLHWFIALKAGCLKEAKTTLKRFTYSIRESSRIFIDFLLAFDQPCKSGQLRDTLTRQNLFYKVWEQDPTVVSMLNMINCIDQKLNNDIDFTYLWETITGTSCPIIFYTLPLKDIGHTDDLYIKMNARGKALSGYENFKADLIKLIRDRQWGKKIEYSTLLDGEWTDIFWNYRRPGTSHIDKIYLAFLTRYLINKFIVKGTNEDGKKYSAAKLEELPQWKLYLNDDNTKGDESYQLKYTSFKLYEPLIDEQTLQQLKSIFHSFKKIDPTIFNPLWNNDTLDFIPHYKEGKGGITLLTMKQRVVFHGICCYLRIPGVDEVKLKQWMRVVWNLAENTNYDSTSDSMVGAMRLIDELGEHSHDIYSWFKLNEKITSDTGRAQIKEEREKADKLLLRDGNIDDMWEQKIITAEKSFSGAIRFLFHNENGELDWKNFDAKWNQINKILTSEGVRPEYKQNALAIRTILSYCDQWQEQIESWSHHYHYIFSNSYNHWRNNILLRTSSSDHITPIYARPVHHLLMGDNINPSPSLKNSSWWHERAFRSLIDTDIISRYNGDRYYVRWYKENLCLYPSSEGVILTMQERDEILSTLIDNNEIQLTRGSFEDTSGRKMFWGWEIHFIYKEKKFNWSNDNRILPVIEGGYTDYDETLGLKLKWDAAWGADINKLKSELNKWLQRQSLLQLNTDT</sequence>